<name>A0A814V761_9BILA</name>
<dbReference type="Pfam" id="PF26633">
    <property type="entry name" value="DUF8206"/>
    <property type="match status" value="1"/>
</dbReference>
<feature type="domain" description="DUF8206" evidence="1">
    <location>
        <begin position="336"/>
        <end position="414"/>
    </location>
</feature>
<dbReference type="SUPFAM" id="SSF52540">
    <property type="entry name" value="P-loop containing nucleoside triphosphate hydrolases"/>
    <property type="match status" value="2"/>
</dbReference>
<dbReference type="InterPro" id="IPR058519">
    <property type="entry name" value="DUF8206"/>
</dbReference>
<evidence type="ECO:0000259" key="1">
    <source>
        <dbReference type="Pfam" id="PF26633"/>
    </source>
</evidence>
<dbReference type="InterPro" id="IPR025662">
    <property type="entry name" value="Sigma_54_int_dom_ATP-bd_1"/>
</dbReference>
<gene>
    <name evidence="3" type="ORF">JXQ802_LOCUS37334</name>
    <name evidence="2" type="ORF">PYM288_LOCUS23969</name>
</gene>
<proteinExistence type="predicted"/>
<accession>A0A814V761</accession>
<dbReference type="PROSITE" id="PS00675">
    <property type="entry name" value="SIGMA54_INTERACT_1"/>
    <property type="match status" value="1"/>
</dbReference>
<protein>
    <recommendedName>
        <fullName evidence="1">DUF8206 domain-containing protein</fullName>
    </recommendedName>
</protein>
<comment type="caution">
    <text evidence="2">The sequence shown here is derived from an EMBL/GenBank/DDBJ whole genome shotgun (WGS) entry which is preliminary data.</text>
</comment>
<evidence type="ECO:0000313" key="2">
    <source>
        <dbReference type="EMBL" id="CAF1184051.1"/>
    </source>
</evidence>
<dbReference type="EMBL" id="CAJNOH010001163">
    <property type="protein sequence ID" value="CAF1184051.1"/>
    <property type="molecule type" value="Genomic_DNA"/>
</dbReference>
<sequence length="601" mass="68825">MSEVRSRNSTSTGDINILLLGQTGVGKTTFINAFANYLVYNSFDEAINGKLQEVIPAWFTILDKNTFEEKTIIIGAPDESEKKGHVGQSCTRECRSFVFQINNRKLRLIDAPGIGDTEGVLQDEKNFEDILAYISQFDYLNGICILLKPNEERLHILFRFCIKELLRHLHIHAKENIMFIFTNARSTSFQPGPSAPLLRQLLQNVKSQSNTEIPFSKENSFLFDNEAFRFLALCKNGIEFSLEEKKDYSRSWDYSIREFSRLISRIIKCDKHATRDTLSLNEAQQLIRKLSRPVGEITTLIQENLQLAEQHKKNIISNRTPTPQILQQKDAEIIPLGYPRTVCTNNKCTKVITINGIETVDYASHCHPHCYLTGIEQEIIGHEKLKDCTSMNKLFDTCNKCGCMRKEHMHITYEVRKFITNIEMNSKNKIQSPIDGIEQRIKDLKTEQEAIIKVCTQLTQFLRANALNPINDDILEYIEHFIREEKTKKSAGVQNDDVIAGLEKLLVDYKHEIDILQQAMKMTSTTISNNLSDSTDIIKPEQIFLLVGSLYRLPINGDKIREQVEGLKCMQSKFTQNREYVVNLPVEADSSSVMADLKNIL</sequence>
<dbReference type="InterPro" id="IPR027417">
    <property type="entry name" value="P-loop_NTPase"/>
</dbReference>
<evidence type="ECO:0000313" key="5">
    <source>
        <dbReference type="Proteomes" id="UP000663870"/>
    </source>
</evidence>
<keyword evidence="5" id="KW-1185">Reference proteome</keyword>
<organism evidence="2 4">
    <name type="scientific">Rotaria sordida</name>
    <dbReference type="NCBI Taxonomy" id="392033"/>
    <lineage>
        <taxon>Eukaryota</taxon>
        <taxon>Metazoa</taxon>
        <taxon>Spiralia</taxon>
        <taxon>Gnathifera</taxon>
        <taxon>Rotifera</taxon>
        <taxon>Eurotatoria</taxon>
        <taxon>Bdelloidea</taxon>
        <taxon>Philodinida</taxon>
        <taxon>Philodinidae</taxon>
        <taxon>Rotaria</taxon>
    </lineage>
</organism>
<dbReference type="PANTHER" id="PTHR32046:SF11">
    <property type="entry name" value="IMMUNE-ASSOCIATED NUCLEOTIDE-BINDING PROTEIN 10-LIKE"/>
    <property type="match status" value="1"/>
</dbReference>
<evidence type="ECO:0000313" key="4">
    <source>
        <dbReference type="Proteomes" id="UP000663854"/>
    </source>
</evidence>
<dbReference type="Proteomes" id="UP000663870">
    <property type="component" value="Unassembled WGS sequence"/>
</dbReference>
<dbReference type="PANTHER" id="PTHR32046">
    <property type="entry name" value="G DOMAIN-CONTAINING PROTEIN"/>
    <property type="match status" value="1"/>
</dbReference>
<evidence type="ECO:0000313" key="3">
    <source>
        <dbReference type="EMBL" id="CAF1446586.1"/>
    </source>
</evidence>
<dbReference type="Gene3D" id="3.40.50.300">
    <property type="entry name" value="P-loop containing nucleotide triphosphate hydrolases"/>
    <property type="match status" value="1"/>
</dbReference>
<reference evidence="2" key="1">
    <citation type="submission" date="2021-02" db="EMBL/GenBank/DDBJ databases">
        <authorList>
            <person name="Nowell W R."/>
        </authorList>
    </citation>
    <scope>NUCLEOTIDE SEQUENCE</scope>
</reference>
<dbReference type="Proteomes" id="UP000663854">
    <property type="component" value="Unassembled WGS sequence"/>
</dbReference>
<dbReference type="AlphaFoldDB" id="A0A814V761"/>
<dbReference type="EMBL" id="CAJNOL010001986">
    <property type="protein sequence ID" value="CAF1446586.1"/>
    <property type="molecule type" value="Genomic_DNA"/>
</dbReference>